<evidence type="ECO:0000313" key="3">
    <source>
        <dbReference type="Proteomes" id="UP000649345"/>
    </source>
</evidence>
<dbReference type="SUPFAM" id="SSF53300">
    <property type="entry name" value="vWA-like"/>
    <property type="match status" value="1"/>
</dbReference>
<protein>
    <submittedName>
        <fullName evidence="2">Nitric oxide reductase activation protein</fullName>
    </submittedName>
</protein>
<dbReference type="InterPro" id="IPR051928">
    <property type="entry name" value="NorD/CobT"/>
</dbReference>
<dbReference type="InterPro" id="IPR002035">
    <property type="entry name" value="VWF_A"/>
</dbReference>
<dbReference type="PANTHER" id="PTHR41248:SF1">
    <property type="entry name" value="NORD PROTEIN"/>
    <property type="match status" value="1"/>
</dbReference>
<evidence type="ECO:0000259" key="1">
    <source>
        <dbReference type="SMART" id="SM00327"/>
    </source>
</evidence>
<proteinExistence type="predicted"/>
<dbReference type="PANTHER" id="PTHR41248">
    <property type="entry name" value="NORD PROTEIN"/>
    <property type="match status" value="1"/>
</dbReference>
<name>A0A923LBQ3_9FIRM</name>
<feature type="domain" description="VWFA" evidence="1">
    <location>
        <begin position="402"/>
        <end position="595"/>
    </location>
</feature>
<dbReference type="AlphaFoldDB" id="A0A923LBQ3"/>
<dbReference type="Gene3D" id="3.40.50.410">
    <property type="entry name" value="von Willebrand factor, type A domain"/>
    <property type="match status" value="1"/>
</dbReference>
<organism evidence="2 3">
    <name type="scientific">Anaerosacchariphilus hominis</name>
    <dbReference type="NCBI Taxonomy" id="2763017"/>
    <lineage>
        <taxon>Bacteria</taxon>
        <taxon>Bacillati</taxon>
        <taxon>Bacillota</taxon>
        <taxon>Clostridia</taxon>
        <taxon>Lachnospirales</taxon>
        <taxon>Lachnospiraceae</taxon>
        <taxon>Anaerosacchariphilus</taxon>
    </lineage>
</organism>
<comment type="caution">
    <text evidence="2">The sequence shown here is derived from an EMBL/GenBank/DDBJ whole genome shotgun (WGS) entry which is preliminary data.</text>
</comment>
<dbReference type="Pfam" id="PF11775">
    <property type="entry name" value="CobT_C"/>
    <property type="match status" value="1"/>
</dbReference>
<keyword evidence="3" id="KW-1185">Reference proteome</keyword>
<gene>
    <name evidence="2" type="ORF">H8S44_07750</name>
</gene>
<reference evidence="2" key="1">
    <citation type="submission" date="2020-08" db="EMBL/GenBank/DDBJ databases">
        <title>Genome public.</title>
        <authorList>
            <person name="Liu C."/>
            <person name="Sun Q."/>
        </authorList>
    </citation>
    <scope>NUCLEOTIDE SEQUENCE</scope>
    <source>
        <strain evidence="2">NSJ-68</strain>
    </source>
</reference>
<dbReference type="RefSeq" id="WP_186871974.1">
    <property type="nucleotide sequence ID" value="NZ_JACOOR010000004.1"/>
</dbReference>
<accession>A0A923LBQ3</accession>
<sequence length="597" mass="69178">MKEQEKQEQDYFDENQYEIENRIRNLYWTVSGNYGDNIKLDTVSFARSPWVSLYDAVKQGAFSRYFDRNTFGLYLVKKLYYGADEQALTNVAQLAVDSAVYRKVSRERKGVLEIRKKAFSDLLDYDFTRLASYYLGQIKICMMQQAVQGKAGVEQARMQKALDTLAGLEETYDTGEIIRATDELYNWIVDPYFEKNHGSLEKVLAVTMEELKEFSWKDYLEEEAGQEELTQVLNQVNQAVTQTGEVPDEKEEKRESRMKRVLVDEEAAAKMYSYIELNYGRSYLNPGEQARLNRSLCRGAHADCSLYFTDGILSNMVRRNYQSEYARRSKSENLRVYGHYTRVARRNIDQLSDTLRRALVARSERETVRSEYGIIVPFRLWKLGRTRDKKLFERTLKKDSSEFVVHVLIDASGSQRSRQSLVALQGYIISEALSNVQIPHRVMGFCTFWDYTVMQRYRDYDDPKEANKRIFEFHASSNNRDGLAIRAAAASLRERPEENKVLIVLSDGRPNDIIVNRPNSKNPMPYAGDYAVRDTASEVRKVRAEGISVLGVFAGEEEDLQAERRIFGRDFAYIRNIMNFSGVVGRYLKRQLDDTAE</sequence>
<dbReference type="Proteomes" id="UP000649345">
    <property type="component" value="Unassembled WGS sequence"/>
</dbReference>
<dbReference type="EMBL" id="JACOOR010000004">
    <property type="protein sequence ID" value="MBC5659661.1"/>
    <property type="molecule type" value="Genomic_DNA"/>
</dbReference>
<evidence type="ECO:0000313" key="2">
    <source>
        <dbReference type="EMBL" id="MBC5659661.1"/>
    </source>
</evidence>
<dbReference type="InterPro" id="IPR025861">
    <property type="entry name" value="CobT_VWA_dom"/>
</dbReference>
<dbReference type="InterPro" id="IPR036465">
    <property type="entry name" value="vWFA_dom_sf"/>
</dbReference>
<dbReference type="SMART" id="SM00327">
    <property type="entry name" value="VWA"/>
    <property type="match status" value="1"/>
</dbReference>